<dbReference type="KEGG" id="nel:NELON_04025"/>
<dbReference type="HOGENOM" id="CLU_526597_0_0_4"/>
<evidence type="ECO:0000313" key="1">
    <source>
        <dbReference type="EMBL" id="AJE18135.1"/>
    </source>
</evidence>
<sequence>MKKKLIAASAGVVASGALFFGGAPYYFGGQAEQVLADQYRLLQENGFLTVESRRYERGWFESTETLEVRLKPSLLNNAGNYLPDNLKTVLSEPVTVINHVKHGPFADGLQPAAARVESEFVYSPEAGKVLKRFFGEQAPVTLTNTIGLGGGGRLNLSVPAFDYEELSGIALNWKGLNGETSYTSGWAGFKSNYQAPLLHIKLADKGDIRMENLQIGSDTYDSPSKLAVGSSSFKLDKLSLQWQEGIDYNIKLNELVNLVTDLQIGAFINPTGTVPPSKITVSKLQFDTRMNEEGGWANTEGRFRFDSLAYGDENYGPLDIDVAAEHLEAKSLLAIKRTMAEVASKNMSEDEIQKALLHTARNEASGLFTGNPIIKVRAFDFTLPKGKIHADGQLSFNGLSKADLDDVSLMLKKTRADFKFDLPEPLLEDMAVSQARSLFTVNPEDEAAGTASMEDINETLRLMVKSTVNVMADNGYLTLKDNNVATRVEIAQGQLKLNGKVFESEAEPEFDDEGTVP</sequence>
<evidence type="ECO:0008006" key="3">
    <source>
        <dbReference type="Google" id="ProtNLM"/>
    </source>
</evidence>
<accession>A0A0B5CNL4</accession>
<dbReference type="Proteomes" id="UP000031392">
    <property type="component" value="Chromosome"/>
</dbReference>
<dbReference type="EMBL" id="CP007726">
    <property type="protein sequence ID" value="AJE18135.1"/>
    <property type="molecule type" value="Genomic_DNA"/>
</dbReference>
<proteinExistence type="predicted"/>
<dbReference type="RefSeq" id="WP_041961330.1">
    <property type="nucleotide sequence ID" value="NZ_CP007726.1"/>
</dbReference>
<dbReference type="PATRIC" id="fig|546263.7.peg.851"/>
<keyword evidence="2" id="KW-1185">Reference proteome</keyword>
<reference evidence="1 2" key="2">
    <citation type="journal article" date="2015" name="PLoS Genet.">
        <title>Common Cell Shape Evolution of Two Nasopharyngeal Pathogens.</title>
        <authorList>
            <person name="Veyrier F.J."/>
            <person name="Biais N."/>
            <person name="Morales P."/>
            <person name="Belkacem N."/>
            <person name="Guilhen C."/>
            <person name="Ranjeva S."/>
            <person name="Sismeiro O."/>
            <person name="Pehau-Arnaudet G."/>
            <person name="Rocha E.P."/>
            <person name="Werts C."/>
            <person name="Taha M.K."/>
            <person name="Boneca I.G."/>
        </authorList>
    </citation>
    <scope>NUCLEOTIDE SEQUENCE [LARGE SCALE GENOMIC DNA]</scope>
    <source>
        <strain evidence="1 2">ATCC 29315</strain>
    </source>
</reference>
<dbReference type="AlphaFoldDB" id="A0A0B5CNL4"/>
<evidence type="ECO:0000313" key="2">
    <source>
        <dbReference type="Proteomes" id="UP000031392"/>
    </source>
</evidence>
<name>A0A0B5CNL4_NEIEG</name>
<gene>
    <name evidence="1" type="ORF">NELON_04025</name>
</gene>
<dbReference type="InterPro" id="IPR010352">
    <property type="entry name" value="DUF945"/>
</dbReference>
<protein>
    <recommendedName>
        <fullName evidence="3">Secreted protein</fullName>
    </recommendedName>
</protein>
<dbReference type="Pfam" id="PF06097">
    <property type="entry name" value="DUF945"/>
    <property type="match status" value="1"/>
</dbReference>
<organism evidence="1 2">
    <name type="scientific">Neisseria elongata subsp. glycolytica ATCC 29315</name>
    <dbReference type="NCBI Taxonomy" id="546263"/>
    <lineage>
        <taxon>Bacteria</taxon>
        <taxon>Pseudomonadati</taxon>
        <taxon>Pseudomonadota</taxon>
        <taxon>Betaproteobacteria</taxon>
        <taxon>Neisseriales</taxon>
        <taxon>Neisseriaceae</taxon>
        <taxon>Neisseria</taxon>
    </lineage>
</organism>
<reference evidence="2" key="1">
    <citation type="submission" date="2014-05" db="EMBL/GenBank/DDBJ databases">
        <title>Complete Genome sequence of Neisseria elongata subsp. glycolytica.</title>
        <authorList>
            <person name="Veyrier F.J."/>
            <person name="Taha M.-K."/>
        </authorList>
    </citation>
    <scope>NUCLEOTIDE SEQUENCE [LARGE SCALE GENOMIC DNA]</scope>
    <source>
        <strain evidence="2">ATCC 29315</strain>
    </source>
</reference>